<dbReference type="STRING" id="41447.ENSSDUP00000005968"/>
<dbReference type="AlphaFoldDB" id="A0A3B4TIW4"/>
<keyword evidence="4 13" id="KW-0732">Signal</keyword>
<evidence type="ECO:0000256" key="11">
    <source>
        <dbReference type="SAM" id="MobiDB-lite"/>
    </source>
</evidence>
<dbReference type="InterPro" id="IPR013106">
    <property type="entry name" value="Ig_V-set"/>
</dbReference>
<keyword evidence="8 12" id="KW-0472">Membrane</keyword>
<comment type="similarity">
    <text evidence="2">Belongs to the nectin family.</text>
</comment>
<dbReference type="SUPFAM" id="SSF48726">
    <property type="entry name" value="Immunoglobulin"/>
    <property type="match status" value="3"/>
</dbReference>
<evidence type="ECO:0000256" key="7">
    <source>
        <dbReference type="ARBA" id="ARBA00022989"/>
    </source>
</evidence>
<dbReference type="Ensembl" id="ENSSDUT00000006087.1">
    <property type="protein sequence ID" value="ENSSDUP00000005968.1"/>
    <property type="gene ID" value="ENSSDUG00000004402.1"/>
</dbReference>
<dbReference type="SMART" id="SM00406">
    <property type="entry name" value="IGv"/>
    <property type="match status" value="1"/>
</dbReference>
<dbReference type="Pfam" id="PF08205">
    <property type="entry name" value="C2-set_2"/>
    <property type="match status" value="1"/>
</dbReference>
<dbReference type="GO" id="GO:0005912">
    <property type="term" value="C:adherens junction"/>
    <property type="evidence" value="ECO:0007669"/>
    <property type="project" value="TreeGrafter"/>
</dbReference>
<evidence type="ECO:0000256" key="1">
    <source>
        <dbReference type="ARBA" id="ARBA00004167"/>
    </source>
</evidence>
<evidence type="ECO:0000256" key="6">
    <source>
        <dbReference type="ARBA" id="ARBA00022889"/>
    </source>
</evidence>
<dbReference type="InterPro" id="IPR007110">
    <property type="entry name" value="Ig-like_dom"/>
</dbReference>
<keyword evidence="16" id="KW-1185">Reference proteome</keyword>
<reference evidence="15" key="2">
    <citation type="submission" date="2025-09" db="UniProtKB">
        <authorList>
            <consortium name="Ensembl"/>
        </authorList>
    </citation>
    <scope>IDENTIFICATION</scope>
</reference>
<dbReference type="Pfam" id="PF07686">
    <property type="entry name" value="V-set"/>
    <property type="match status" value="1"/>
</dbReference>
<dbReference type="Proteomes" id="UP000261420">
    <property type="component" value="Unplaced"/>
</dbReference>
<dbReference type="Gene3D" id="2.60.40.10">
    <property type="entry name" value="Immunoglobulins"/>
    <property type="match status" value="3"/>
</dbReference>
<evidence type="ECO:0000256" key="8">
    <source>
        <dbReference type="ARBA" id="ARBA00023136"/>
    </source>
</evidence>
<evidence type="ECO:0000256" key="13">
    <source>
        <dbReference type="SAM" id="SignalP"/>
    </source>
</evidence>
<keyword evidence="3 12" id="KW-0812">Transmembrane</keyword>
<dbReference type="InterPro" id="IPR013783">
    <property type="entry name" value="Ig-like_fold"/>
</dbReference>
<dbReference type="Pfam" id="PF13927">
    <property type="entry name" value="Ig_3"/>
    <property type="match status" value="1"/>
</dbReference>
<dbReference type="GeneTree" id="ENSGT00940000164822"/>
<dbReference type="RefSeq" id="XP_022596611.1">
    <property type="nucleotide sequence ID" value="XM_022740890.1"/>
</dbReference>
<feature type="transmembrane region" description="Helical" evidence="12">
    <location>
        <begin position="346"/>
        <end position="365"/>
    </location>
</feature>
<sequence length="398" mass="43825">MDDWRHSLCLCPSGTFPSAPFSFKLILMMVLILIQSRCSDAYLVTGGNVTAVQGETVILPCKLSNTNEALTQISWQRRTRGKPQNDNFFTILSNGGPQFVNGHDDRFKFIGNLNEKNGSLKLSSVKLLDEGLYSCIFTLFPTGNYRTEIPLNLLVPPVIQVEDKLPVLGDKEVPLATCTADGSRPPAKVTWQDNNTLAGKVRAKTRSIQHDNGTTTTISSLLGVPTREINQHSVQCVVTSPALPEEEKKTFIVQVYFSPTEVNISAGSEDSFQCLTEANPTAEITWTRSGQSLPQSQVRLEGAMLQLVSKSSALNGLYKCEATNRYGTCHGYLYVHLISGNCTACWTLFGLLLSLNVIGAAVWYLNKYRTKEGTRGERQKVRTTSSESEMAEVAEQPT</sequence>
<keyword evidence="5" id="KW-0677">Repeat</keyword>
<dbReference type="InterPro" id="IPR003598">
    <property type="entry name" value="Ig_sub2"/>
</dbReference>
<keyword evidence="6" id="KW-0130">Cell adhesion</keyword>
<feature type="domain" description="Ig-like" evidence="14">
    <location>
        <begin position="39"/>
        <end position="152"/>
    </location>
</feature>
<dbReference type="InterPro" id="IPR051427">
    <property type="entry name" value="Nectin/Nectin-like"/>
</dbReference>
<evidence type="ECO:0000256" key="9">
    <source>
        <dbReference type="ARBA" id="ARBA00023157"/>
    </source>
</evidence>
<feature type="signal peptide" evidence="13">
    <location>
        <begin position="1"/>
        <end position="41"/>
    </location>
</feature>
<evidence type="ECO:0000313" key="16">
    <source>
        <dbReference type="Proteomes" id="UP000261420"/>
    </source>
</evidence>
<proteinExistence type="inferred from homology"/>
<reference evidence="15" key="1">
    <citation type="submission" date="2025-08" db="UniProtKB">
        <authorList>
            <consortium name="Ensembl"/>
        </authorList>
    </citation>
    <scope>IDENTIFICATION</scope>
</reference>
<name>A0A3B4TIW4_SERDU</name>
<dbReference type="PROSITE" id="PS50835">
    <property type="entry name" value="IG_LIKE"/>
    <property type="match status" value="3"/>
</dbReference>
<organism evidence="15 16">
    <name type="scientific">Seriola dumerili</name>
    <name type="common">Greater amberjack</name>
    <name type="synonym">Caranx dumerili</name>
    <dbReference type="NCBI Taxonomy" id="41447"/>
    <lineage>
        <taxon>Eukaryota</taxon>
        <taxon>Metazoa</taxon>
        <taxon>Chordata</taxon>
        <taxon>Craniata</taxon>
        <taxon>Vertebrata</taxon>
        <taxon>Euteleostomi</taxon>
        <taxon>Actinopterygii</taxon>
        <taxon>Neopterygii</taxon>
        <taxon>Teleostei</taxon>
        <taxon>Neoteleostei</taxon>
        <taxon>Acanthomorphata</taxon>
        <taxon>Carangaria</taxon>
        <taxon>Carangiformes</taxon>
        <taxon>Carangidae</taxon>
        <taxon>Seriola</taxon>
    </lineage>
</organism>
<evidence type="ECO:0000259" key="14">
    <source>
        <dbReference type="PROSITE" id="PS50835"/>
    </source>
</evidence>
<comment type="subcellular location">
    <subcellularLocation>
        <location evidence="1">Membrane</location>
        <topology evidence="1">Single-pass membrane protein</topology>
    </subcellularLocation>
</comment>
<feature type="chain" id="PRO_5017206062" evidence="13">
    <location>
        <begin position="42"/>
        <end position="398"/>
    </location>
</feature>
<dbReference type="SMART" id="SM00408">
    <property type="entry name" value="IGc2"/>
    <property type="match status" value="2"/>
</dbReference>
<dbReference type="InterPro" id="IPR013162">
    <property type="entry name" value="CD80_C2-set"/>
</dbReference>
<keyword evidence="9" id="KW-1015">Disulfide bond</keyword>
<evidence type="ECO:0000256" key="2">
    <source>
        <dbReference type="ARBA" id="ARBA00007810"/>
    </source>
</evidence>
<dbReference type="KEGG" id="sdu:111218539"/>
<dbReference type="GO" id="GO:0007156">
    <property type="term" value="P:homophilic cell adhesion via plasma membrane adhesion molecules"/>
    <property type="evidence" value="ECO:0007669"/>
    <property type="project" value="TreeGrafter"/>
</dbReference>
<dbReference type="PANTHER" id="PTHR23277">
    <property type="entry name" value="NECTIN-RELATED"/>
    <property type="match status" value="1"/>
</dbReference>
<evidence type="ECO:0000256" key="12">
    <source>
        <dbReference type="SAM" id="Phobius"/>
    </source>
</evidence>
<protein>
    <submittedName>
        <fullName evidence="15">Nectin-1-like</fullName>
    </submittedName>
</protein>
<dbReference type="InterPro" id="IPR003599">
    <property type="entry name" value="Ig_sub"/>
</dbReference>
<evidence type="ECO:0000256" key="3">
    <source>
        <dbReference type="ARBA" id="ARBA00022692"/>
    </source>
</evidence>
<evidence type="ECO:0000256" key="5">
    <source>
        <dbReference type="ARBA" id="ARBA00022737"/>
    </source>
</evidence>
<dbReference type="PANTHER" id="PTHR23277:SF106">
    <property type="entry name" value="NECTIN-1 ISOFORM X1-RELATED"/>
    <property type="match status" value="1"/>
</dbReference>
<feature type="domain" description="Ig-like" evidence="14">
    <location>
        <begin position="241"/>
        <end position="324"/>
    </location>
</feature>
<feature type="region of interest" description="Disordered" evidence="11">
    <location>
        <begin position="374"/>
        <end position="398"/>
    </location>
</feature>
<dbReference type="SMART" id="SM00409">
    <property type="entry name" value="IG"/>
    <property type="match status" value="2"/>
</dbReference>
<dbReference type="GeneID" id="111218539"/>
<evidence type="ECO:0000313" key="15">
    <source>
        <dbReference type="Ensembl" id="ENSSDUP00000005968.1"/>
    </source>
</evidence>
<dbReference type="OMA" id="TACWTLF"/>
<accession>A0A3B4TIW4</accession>
<dbReference type="InterPro" id="IPR036179">
    <property type="entry name" value="Ig-like_dom_sf"/>
</dbReference>
<keyword evidence="10" id="KW-0325">Glycoprotein</keyword>
<feature type="domain" description="Ig-like" evidence="14">
    <location>
        <begin position="156"/>
        <end position="240"/>
    </location>
</feature>
<evidence type="ECO:0000256" key="10">
    <source>
        <dbReference type="ARBA" id="ARBA00023180"/>
    </source>
</evidence>
<keyword evidence="7 12" id="KW-1133">Transmembrane helix</keyword>
<dbReference type="GO" id="GO:0007157">
    <property type="term" value="P:heterophilic cell-cell adhesion via plasma membrane cell adhesion molecules"/>
    <property type="evidence" value="ECO:0007669"/>
    <property type="project" value="TreeGrafter"/>
</dbReference>
<evidence type="ECO:0000256" key="4">
    <source>
        <dbReference type="ARBA" id="ARBA00022729"/>
    </source>
</evidence>
<dbReference type="GO" id="GO:0016020">
    <property type="term" value="C:membrane"/>
    <property type="evidence" value="ECO:0007669"/>
    <property type="project" value="UniProtKB-SubCell"/>
</dbReference>